<dbReference type="SUPFAM" id="SSF56436">
    <property type="entry name" value="C-type lectin-like"/>
    <property type="match status" value="1"/>
</dbReference>
<dbReference type="Gene3D" id="3.10.100.10">
    <property type="entry name" value="Mannose-Binding Protein A, subunit A"/>
    <property type="match status" value="1"/>
</dbReference>
<name>A0A6I8NA46_ORNAN</name>
<keyword evidence="6" id="KW-1185">Reference proteome</keyword>
<reference evidence="5" key="2">
    <citation type="submission" date="2025-08" db="UniProtKB">
        <authorList>
            <consortium name="Ensembl"/>
        </authorList>
    </citation>
    <scope>IDENTIFICATION</scope>
    <source>
        <strain evidence="5">Glennie</strain>
    </source>
</reference>
<accession>A0A6I8NA46</accession>
<organism evidence="5 6">
    <name type="scientific">Ornithorhynchus anatinus</name>
    <name type="common">Duckbill platypus</name>
    <dbReference type="NCBI Taxonomy" id="9258"/>
    <lineage>
        <taxon>Eukaryota</taxon>
        <taxon>Metazoa</taxon>
        <taxon>Chordata</taxon>
        <taxon>Craniata</taxon>
        <taxon>Vertebrata</taxon>
        <taxon>Euteleostomi</taxon>
        <taxon>Mammalia</taxon>
        <taxon>Monotremata</taxon>
        <taxon>Ornithorhynchidae</taxon>
        <taxon>Ornithorhynchus</taxon>
    </lineage>
</organism>
<evidence type="ECO:0000256" key="3">
    <source>
        <dbReference type="SAM" id="MobiDB-lite"/>
    </source>
</evidence>
<dbReference type="RefSeq" id="XP_039770506.1">
    <property type="nucleotide sequence ID" value="XM_039914572.1"/>
</dbReference>
<dbReference type="InParanoid" id="A0A6I8NA46"/>
<dbReference type="Proteomes" id="UP000002279">
    <property type="component" value="Chromosome 17"/>
</dbReference>
<reference evidence="5 6" key="1">
    <citation type="journal article" date="2008" name="Nature">
        <title>Genome analysis of the platypus reveals unique signatures of evolution.</title>
        <authorList>
            <person name="Warren W.C."/>
            <person name="Hillier L.W."/>
            <person name="Marshall Graves J.A."/>
            <person name="Birney E."/>
            <person name="Ponting C.P."/>
            <person name="Grutzner F."/>
            <person name="Belov K."/>
            <person name="Miller W."/>
            <person name="Clarke L."/>
            <person name="Chinwalla A.T."/>
            <person name="Yang S.P."/>
            <person name="Heger A."/>
            <person name="Locke D.P."/>
            <person name="Miethke P."/>
            <person name="Waters P.D."/>
            <person name="Veyrunes F."/>
            <person name="Fulton L."/>
            <person name="Fulton B."/>
            <person name="Graves T."/>
            <person name="Wallis J."/>
            <person name="Puente X.S."/>
            <person name="Lopez-Otin C."/>
            <person name="Ordonez G.R."/>
            <person name="Eichler E.E."/>
            <person name="Chen L."/>
            <person name="Cheng Z."/>
            <person name="Deakin J.E."/>
            <person name="Alsop A."/>
            <person name="Thompson K."/>
            <person name="Kirby P."/>
            <person name="Papenfuss A.T."/>
            <person name="Wakefield M.J."/>
            <person name="Olender T."/>
            <person name="Lancet D."/>
            <person name="Huttley G.A."/>
            <person name="Smit A.F."/>
            <person name="Pask A."/>
            <person name="Temple-Smith P."/>
            <person name="Batzer M.A."/>
            <person name="Walker J.A."/>
            <person name="Konkel M.K."/>
            <person name="Harris R.S."/>
            <person name="Whittington C.M."/>
            <person name="Wong E.S."/>
            <person name="Gemmell N.J."/>
            <person name="Buschiazzo E."/>
            <person name="Vargas Jentzsch I.M."/>
            <person name="Merkel A."/>
            <person name="Schmitz J."/>
            <person name="Zemann A."/>
            <person name="Churakov G."/>
            <person name="Kriegs J.O."/>
            <person name="Brosius J."/>
            <person name="Murchison E.P."/>
            <person name="Sachidanandam R."/>
            <person name="Smith C."/>
            <person name="Hannon G.J."/>
            <person name="Tsend-Ayush E."/>
            <person name="McMillan D."/>
            <person name="Attenborough R."/>
            <person name="Rens W."/>
            <person name="Ferguson-Smith M."/>
            <person name="Lefevre C.M."/>
            <person name="Sharp J.A."/>
            <person name="Nicholas K.R."/>
            <person name="Ray D.A."/>
            <person name="Kube M."/>
            <person name="Reinhardt R."/>
            <person name="Pringle T.H."/>
            <person name="Taylor J."/>
            <person name="Jones R.C."/>
            <person name="Nixon B."/>
            <person name="Dacheux J.L."/>
            <person name="Niwa H."/>
            <person name="Sekita Y."/>
            <person name="Huang X."/>
            <person name="Stark A."/>
            <person name="Kheradpour P."/>
            <person name="Kellis M."/>
            <person name="Flicek P."/>
            <person name="Chen Y."/>
            <person name="Webber C."/>
            <person name="Hardison R."/>
            <person name="Nelson J."/>
            <person name="Hallsworth-Pepin K."/>
            <person name="Delehaunty K."/>
            <person name="Markovic C."/>
            <person name="Minx P."/>
            <person name="Feng Y."/>
            <person name="Kremitzki C."/>
            <person name="Mitreva M."/>
            <person name="Glasscock J."/>
            <person name="Wylie T."/>
            <person name="Wohldmann P."/>
            <person name="Thiru P."/>
            <person name="Nhan M.N."/>
            <person name="Pohl C.S."/>
            <person name="Smith S.M."/>
            <person name="Hou S."/>
            <person name="Nefedov M."/>
            <person name="de Jong P.J."/>
            <person name="Renfree M.B."/>
            <person name="Mardis E.R."/>
            <person name="Wilson R.K."/>
        </authorList>
    </citation>
    <scope>NUCLEOTIDE SEQUENCE [LARGE SCALE GENOMIC DNA]</scope>
    <source>
        <strain evidence="5 6">Glennie</strain>
    </source>
</reference>
<sequence length="262" mass="29715">MSCISFQPDRGSQARSGEGGRIEQVVWRRGEQQILYATLRVPHKPDTSILPSAPPPGLRPQDHVWRVASVSLGIALVMLLVSTLCLYLKTSEGSNCENDWVPKVSCEDDLGNESSARLAALKKELCIGQQGAMCELCPPGWWLNSSRCYFFSGERRSWEASAKDCADRKSRLLVLEDEAEAVEVPRMGPRDEYFWIGYKYNMTQRTWTWLDNAGFSGYRIRMEKYTDGKQCASFKGKDAIYSYGCQHLLHWICKRNATVLEP</sequence>
<evidence type="ECO:0000256" key="1">
    <source>
        <dbReference type="ARBA" id="ARBA00022734"/>
    </source>
</evidence>
<feature type="region of interest" description="Disordered" evidence="3">
    <location>
        <begin position="1"/>
        <end position="20"/>
    </location>
</feature>
<dbReference type="InterPro" id="IPR001304">
    <property type="entry name" value="C-type_lectin-like"/>
</dbReference>
<dbReference type="OMA" id="PNKWICE"/>
<dbReference type="AlphaFoldDB" id="A0A6I8NA46"/>
<reference evidence="5" key="3">
    <citation type="submission" date="2025-09" db="UniProtKB">
        <authorList>
            <consortium name="Ensembl"/>
        </authorList>
    </citation>
    <scope>IDENTIFICATION</scope>
    <source>
        <strain evidence="5">Glennie</strain>
    </source>
</reference>
<evidence type="ECO:0000259" key="4">
    <source>
        <dbReference type="PROSITE" id="PS50041"/>
    </source>
</evidence>
<dbReference type="InterPro" id="IPR051379">
    <property type="entry name" value="C-type_Lectin_Receptor_IMM"/>
</dbReference>
<protein>
    <recommendedName>
        <fullName evidence="4">C-type lectin domain-containing protein</fullName>
    </recommendedName>
</protein>
<dbReference type="InterPro" id="IPR016186">
    <property type="entry name" value="C-type_lectin-like/link_sf"/>
</dbReference>
<keyword evidence="2" id="KW-1015">Disulfide bond</keyword>
<dbReference type="PANTHER" id="PTHR46746">
    <property type="entry name" value="KILLER CELL LECTIN-LIKE RECEPTOR SUBFAMILY F MEMBER 2"/>
    <property type="match status" value="1"/>
</dbReference>
<dbReference type="PANTHER" id="PTHR46746:SF9">
    <property type="entry name" value="CD209 ANTIGEN-LIKE PROTEIN C-LIKE"/>
    <property type="match status" value="1"/>
</dbReference>
<evidence type="ECO:0000256" key="2">
    <source>
        <dbReference type="ARBA" id="ARBA00023157"/>
    </source>
</evidence>
<keyword evidence="1" id="KW-0430">Lectin</keyword>
<dbReference type="GeneID" id="114817769"/>
<dbReference type="GO" id="GO:0030246">
    <property type="term" value="F:carbohydrate binding"/>
    <property type="evidence" value="ECO:0007669"/>
    <property type="project" value="UniProtKB-KW"/>
</dbReference>
<dbReference type="Bgee" id="ENSOANG00000022136">
    <property type="expression patterns" value="Expressed in liver and 4 other cell types or tissues"/>
</dbReference>
<dbReference type="PROSITE" id="PS50041">
    <property type="entry name" value="C_TYPE_LECTIN_2"/>
    <property type="match status" value="1"/>
</dbReference>
<dbReference type="GeneTree" id="ENSGT00940000161161"/>
<dbReference type="Ensembl" id="ENSOANT00000047096.1">
    <property type="protein sequence ID" value="ENSOANP00000037934.1"/>
    <property type="gene ID" value="ENSOANG00000022136.3"/>
</dbReference>
<feature type="domain" description="C-type lectin" evidence="4">
    <location>
        <begin position="144"/>
        <end position="254"/>
    </location>
</feature>
<dbReference type="InterPro" id="IPR016187">
    <property type="entry name" value="CTDL_fold"/>
</dbReference>
<evidence type="ECO:0000313" key="5">
    <source>
        <dbReference type="Ensembl" id="ENSOANP00000037934.1"/>
    </source>
</evidence>
<gene>
    <name evidence="5" type="primary">LOC114817769</name>
</gene>
<dbReference type="SMART" id="SM00034">
    <property type="entry name" value="CLECT"/>
    <property type="match status" value="1"/>
</dbReference>
<dbReference type="Pfam" id="PF00059">
    <property type="entry name" value="Lectin_C"/>
    <property type="match status" value="1"/>
</dbReference>
<proteinExistence type="predicted"/>
<evidence type="ECO:0000313" key="6">
    <source>
        <dbReference type="Proteomes" id="UP000002279"/>
    </source>
</evidence>